<dbReference type="InterPro" id="IPR016153">
    <property type="entry name" value="Heat_shock_Hsp33_N"/>
</dbReference>
<name>A0ABV9QUB1_9GAMM</name>
<keyword evidence="4" id="KW-0143">Chaperone</keyword>
<gene>
    <name evidence="6" type="ORF">ACFO6Q_07785</name>
</gene>
<accession>A0ABV9QUB1</accession>
<evidence type="ECO:0000256" key="4">
    <source>
        <dbReference type="ARBA" id="ARBA00023186"/>
    </source>
</evidence>
<comment type="caution">
    <text evidence="6">The sequence shown here is derived from an EMBL/GenBank/DDBJ whole genome shotgun (WGS) entry which is preliminary data.</text>
</comment>
<evidence type="ECO:0000256" key="1">
    <source>
        <dbReference type="ARBA" id="ARBA00022490"/>
    </source>
</evidence>
<protein>
    <submittedName>
        <fullName evidence="6">Hsp33 family molecular chaperone HslO</fullName>
    </submittedName>
</protein>
<dbReference type="Pfam" id="PF01430">
    <property type="entry name" value="HSP33"/>
    <property type="match status" value="1"/>
</dbReference>
<keyword evidence="5" id="KW-0676">Redox-active center</keyword>
<proteinExistence type="predicted"/>
<dbReference type="EMBL" id="JBHSHD010000007">
    <property type="protein sequence ID" value="MFC4820220.1"/>
    <property type="molecule type" value="Genomic_DNA"/>
</dbReference>
<dbReference type="SUPFAM" id="SSF118352">
    <property type="entry name" value="HSP33 redox switch-like"/>
    <property type="match status" value="1"/>
</dbReference>
<dbReference type="Proteomes" id="UP001595886">
    <property type="component" value="Unassembled WGS sequence"/>
</dbReference>
<evidence type="ECO:0000313" key="7">
    <source>
        <dbReference type="Proteomes" id="UP001595886"/>
    </source>
</evidence>
<dbReference type="Gene3D" id="3.55.30.10">
    <property type="entry name" value="Hsp33 domain"/>
    <property type="match status" value="1"/>
</dbReference>
<dbReference type="InterPro" id="IPR016154">
    <property type="entry name" value="Heat_shock_Hsp33_C"/>
</dbReference>
<evidence type="ECO:0000313" key="6">
    <source>
        <dbReference type="EMBL" id="MFC4820220.1"/>
    </source>
</evidence>
<dbReference type="PANTHER" id="PTHR30111:SF1">
    <property type="entry name" value="33 KDA CHAPERONIN"/>
    <property type="match status" value="1"/>
</dbReference>
<dbReference type="CDD" id="cd00498">
    <property type="entry name" value="Hsp33"/>
    <property type="match status" value="1"/>
</dbReference>
<sequence>MKDDDFLYRFQLERSGVRGAIARLDRTWQRIRGNGGYDEATAQLLGRTLAANALFTSALKFEGRLSIHLRDSGALRLLFADCTHDGRLRGIARTDPLAAGQIGATLRPGARLAITIENAATDARYQGLVPVEDGDLTRAFEGYFDRSEQLPTKLALAVDAQRCGGLMLQQIAVAGGAPLGDADGWNRVQHLLATLTDAELLELPPEQVLLRLFHEEDVRLQPAQALAFGCTCSRERVGNVLRSLGREENESVLAEQGTIQITCEFCGQRYVFDDEDVAALFASEAPAEPPPTRH</sequence>
<organism evidence="6 7">
    <name type="scientific">Dokdonella ginsengisoli</name>
    <dbReference type="NCBI Taxonomy" id="363846"/>
    <lineage>
        <taxon>Bacteria</taxon>
        <taxon>Pseudomonadati</taxon>
        <taxon>Pseudomonadota</taxon>
        <taxon>Gammaproteobacteria</taxon>
        <taxon>Lysobacterales</taxon>
        <taxon>Rhodanobacteraceae</taxon>
        <taxon>Dokdonella</taxon>
    </lineage>
</organism>
<evidence type="ECO:0000256" key="2">
    <source>
        <dbReference type="ARBA" id="ARBA00022833"/>
    </source>
</evidence>
<dbReference type="Gene3D" id="1.10.287.480">
    <property type="entry name" value="helix hairpin bin"/>
    <property type="match status" value="1"/>
</dbReference>
<evidence type="ECO:0000256" key="5">
    <source>
        <dbReference type="ARBA" id="ARBA00023284"/>
    </source>
</evidence>
<dbReference type="RefSeq" id="WP_380020056.1">
    <property type="nucleotide sequence ID" value="NZ_JBHSHD010000007.1"/>
</dbReference>
<dbReference type="PANTHER" id="PTHR30111">
    <property type="entry name" value="33 KDA CHAPERONIN"/>
    <property type="match status" value="1"/>
</dbReference>
<dbReference type="SUPFAM" id="SSF64397">
    <property type="entry name" value="Hsp33 domain"/>
    <property type="match status" value="1"/>
</dbReference>
<keyword evidence="7" id="KW-1185">Reference proteome</keyword>
<keyword evidence="2" id="KW-0862">Zinc</keyword>
<dbReference type="Gene3D" id="3.90.1280.10">
    <property type="entry name" value="HSP33 redox switch-like"/>
    <property type="match status" value="1"/>
</dbReference>
<evidence type="ECO:0000256" key="3">
    <source>
        <dbReference type="ARBA" id="ARBA00023157"/>
    </source>
</evidence>
<dbReference type="InterPro" id="IPR023212">
    <property type="entry name" value="Hsp33_helix_hairpin_bin_dom_sf"/>
</dbReference>
<reference evidence="7" key="1">
    <citation type="journal article" date="2019" name="Int. J. Syst. Evol. Microbiol.">
        <title>The Global Catalogue of Microorganisms (GCM) 10K type strain sequencing project: providing services to taxonomists for standard genome sequencing and annotation.</title>
        <authorList>
            <consortium name="The Broad Institute Genomics Platform"/>
            <consortium name="The Broad Institute Genome Sequencing Center for Infectious Disease"/>
            <person name="Wu L."/>
            <person name="Ma J."/>
        </authorList>
    </citation>
    <scope>NUCLEOTIDE SEQUENCE [LARGE SCALE GENOMIC DNA]</scope>
    <source>
        <strain evidence="7">CCUG 30340</strain>
    </source>
</reference>
<keyword evidence="3" id="KW-1015">Disulfide bond</keyword>
<dbReference type="InterPro" id="IPR000397">
    <property type="entry name" value="Heat_shock_Hsp33"/>
</dbReference>
<keyword evidence="1" id="KW-0963">Cytoplasm</keyword>
<dbReference type="PIRSF" id="PIRSF005261">
    <property type="entry name" value="Heat_shock_Hsp33"/>
    <property type="match status" value="1"/>
</dbReference>